<comment type="similarity">
    <text evidence="1">Belongs to the amidase family.</text>
</comment>
<accession>A0AAW1UYR7</accession>
<gene>
    <name evidence="4" type="ORF">WA026_000269</name>
</gene>
<proteinExistence type="inferred from homology"/>
<evidence type="ECO:0000256" key="1">
    <source>
        <dbReference type="ARBA" id="ARBA00009199"/>
    </source>
</evidence>
<dbReference type="PANTHER" id="PTHR43372">
    <property type="entry name" value="FATTY-ACID AMIDE HYDROLASE"/>
    <property type="match status" value="1"/>
</dbReference>
<evidence type="ECO:0000313" key="5">
    <source>
        <dbReference type="Proteomes" id="UP001431783"/>
    </source>
</evidence>
<dbReference type="Pfam" id="PF01425">
    <property type="entry name" value="Amidase"/>
    <property type="match status" value="1"/>
</dbReference>
<dbReference type="SUPFAM" id="SSF75304">
    <property type="entry name" value="Amidase signature (AS) enzymes"/>
    <property type="match status" value="1"/>
</dbReference>
<sequence length="547" mass="61295">MTELKFRANSPSAASKSNKKRSNAKVCEIMKGVLLSIFFSVRYYLDLLIDKVFGFFNDNKKQRVCSAEDPIVLYSAVTLARKIRNKELKVTEVVNAFIRRIREVNPILNAVVDDNFKGALEEAKRVDKEIEIGDITDVDFQEKPFLGVPFTSKESTAAKGMSFTFGIIARKGKKAIEDAEIVHLMKKAGGILLGVTNIPQLNMWQETGNPIFGTTNNPYDTTKNVGGSSGGEASILAAGGAPLGLGTDIGGSLRIPAFMCGIFGHKPTCDVVNTRGMTFRTGKEKGTMVVAGPLTRYGEDIIPLLKVMAGENAAQLKLDNNVDIKDISVYYIEDPKDPFVCKFRNEMKECFKNVVQHFDEILPNKPQKVEFQGTRFGGKLWRFWMTQEQNTNFIRDLTNREGELSPIKEIIKYIFMNRDLSLSSIYNLINKILPPEKEDWALKETKNLRRQILDKLGDNGVLLYPSAPWPASYHYTSFLRPWNFNLFAIWNAMKLPVTQVPLGLSKDGLPLGLQVVSAPFNDRLTIAVAKHLEKEFGGYVPPFEVEK</sequence>
<name>A0AAW1UYR7_9CUCU</name>
<dbReference type="InterPro" id="IPR023631">
    <property type="entry name" value="Amidase_dom"/>
</dbReference>
<organism evidence="4 5">
    <name type="scientific">Henosepilachna vigintioctopunctata</name>
    <dbReference type="NCBI Taxonomy" id="420089"/>
    <lineage>
        <taxon>Eukaryota</taxon>
        <taxon>Metazoa</taxon>
        <taxon>Ecdysozoa</taxon>
        <taxon>Arthropoda</taxon>
        <taxon>Hexapoda</taxon>
        <taxon>Insecta</taxon>
        <taxon>Pterygota</taxon>
        <taxon>Neoptera</taxon>
        <taxon>Endopterygota</taxon>
        <taxon>Coleoptera</taxon>
        <taxon>Polyphaga</taxon>
        <taxon>Cucujiformia</taxon>
        <taxon>Coccinelloidea</taxon>
        <taxon>Coccinellidae</taxon>
        <taxon>Epilachninae</taxon>
        <taxon>Epilachnini</taxon>
        <taxon>Henosepilachna</taxon>
    </lineage>
</organism>
<feature type="active site" description="Acyl-ester intermediate" evidence="2">
    <location>
        <position position="252"/>
    </location>
</feature>
<dbReference type="PROSITE" id="PS00571">
    <property type="entry name" value="AMIDASES"/>
    <property type="match status" value="1"/>
</dbReference>
<dbReference type="Proteomes" id="UP001431783">
    <property type="component" value="Unassembled WGS sequence"/>
</dbReference>
<dbReference type="InterPro" id="IPR020556">
    <property type="entry name" value="Amidase_CS"/>
</dbReference>
<feature type="active site" description="Charge relay system" evidence="2">
    <location>
        <position position="228"/>
    </location>
</feature>
<dbReference type="PIRSF" id="PIRSF001221">
    <property type="entry name" value="Amidase_fungi"/>
    <property type="match status" value="1"/>
</dbReference>
<dbReference type="GO" id="GO:0012505">
    <property type="term" value="C:endomembrane system"/>
    <property type="evidence" value="ECO:0007669"/>
    <property type="project" value="TreeGrafter"/>
</dbReference>
<dbReference type="Gene3D" id="3.90.1300.10">
    <property type="entry name" value="Amidase signature (AS) domain"/>
    <property type="match status" value="1"/>
</dbReference>
<feature type="active site" description="Charge relay system" evidence="2">
    <location>
        <position position="153"/>
    </location>
</feature>
<evidence type="ECO:0000313" key="4">
    <source>
        <dbReference type="EMBL" id="KAK9887978.1"/>
    </source>
</evidence>
<dbReference type="InterPro" id="IPR052739">
    <property type="entry name" value="FAAH2"/>
</dbReference>
<dbReference type="AlphaFoldDB" id="A0AAW1UYR7"/>
<feature type="domain" description="Amidase" evidence="3">
    <location>
        <begin position="92"/>
        <end position="524"/>
    </location>
</feature>
<dbReference type="EMBL" id="JARQZJ010000121">
    <property type="protein sequence ID" value="KAK9887978.1"/>
    <property type="molecule type" value="Genomic_DNA"/>
</dbReference>
<dbReference type="PANTHER" id="PTHR43372:SF1">
    <property type="entry name" value="LD38433P"/>
    <property type="match status" value="1"/>
</dbReference>
<reference evidence="4 5" key="1">
    <citation type="submission" date="2023-03" db="EMBL/GenBank/DDBJ databases">
        <title>Genome insight into feeding habits of ladybird beetles.</title>
        <authorList>
            <person name="Li H.-S."/>
            <person name="Huang Y.-H."/>
            <person name="Pang H."/>
        </authorList>
    </citation>
    <scope>NUCLEOTIDE SEQUENCE [LARGE SCALE GENOMIC DNA]</scope>
    <source>
        <strain evidence="4">SYSU_2023b</strain>
        <tissue evidence="4">Whole body</tissue>
    </source>
</reference>
<evidence type="ECO:0000256" key="2">
    <source>
        <dbReference type="PIRSR" id="PIRSR001221-1"/>
    </source>
</evidence>
<dbReference type="InterPro" id="IPR036928">
    <property type="entry name" value="AS_sf"/>
</dbReference>
<protein>
    <recommendedName>
        <fullName evidence="3">Amidase domain-containing protein</fullName>
    </recommendedName>
</protein>
<comment type="caution">
    <text evidence="4">The sequence shown here is derived from an EMBL/GenBank/DDBJ whole genome shotgun (WGS) entry which is preliminary data.</text>
</comment>
<keyword evidence="5" id="KW-1185">Reference proteome</keyword>
<evidence type="ECO:0000259" key="3">
    <source>
        <dbReference type="Pfam" id="PF01425"/>
    </source>
</evidence>